<dbReference type="OrthoDB" id="9769319at2"/>
<gene>
    <name evidence="5" type="ordered locus">Ilyop_2841</name>
</gene>
<dbReference type="eggNOG" id="COG1840">
    <property type="taxonomic scope" value="Bacteria"/>
</dbReference>
<reference evidence="5 6" key="1">
    <citation type="journal article" date="2010" name="Stand. Genomic Sci.">
        <title>Complete genome sequence of Ilyobacter polytropus type strain (CuHbu1).</title>
        <authorList>
            <person name="Sikorski J."/>
            <person name="Chertkov O."/>
            <person name="Lapidus A."/>
            <person name="Nolan M."/>
            <person name="Lucas S."/>
            <person name="Del Rio T.G."/>
            <person name="Tice H."/>
            <person name="Cheng J.F."/>
            <person name="Tapia R."/>
            <person name="Han C."/>
            <person name="Goodwin L."/>
            <person name="Pitluck S."/>
            <person name="Liolios K."/>
            <person name="Ivanova N."/>
            <person name="Mavromatis K."/>
            <person name="Mikhailova N."/>
            <person name="Pati A."/>
            <person name="Chen A."/>
            <person name="Palaniappan K."/>
            <person name="Land M."/>
            <person name="Hauser L."/>
            <person name="Chang Y.J."/>
            <person name="Jeffries C.D."/>
            <person name="Brambilla E."/>
            <person name="Yasawong M."/>
            <person name="Rohde M."/>
            <person name="Pukall R."/>
            <person name="Spring S."/>
            <person name="Goker M."/>
            <person name="Woyke T."/>
            <person name="Bristow J."/>
            <person name="Eisen J.A."/>
            <person name="Markowitz V."/>
            <person name="Hugenholtz P."/>
            <person name="Kyrpides N.C."/>
            <person name="Klenk H.P."/>
        </authorList>
    </citation>
    <scope>NUCLEOTIDE SEQUENCE [LARGE SCALE GENOMIC DNA]</scope>
    <source>
        <strain evidence="6">ATCC 51220 / DSM 2926 / LMG 16218 / CuHBu1</strain>
        <plasmid evidence="6">pILYOP02</plasmid>
    </source>
</reference>
<name>E3HDY1_ILYPC</name>
<evidence type="ECO:0000256" key="4">
    <source>
        <dbReference type="SAM" id="SignalP"/>
    </source>
</evidence>
<keyword evidence="3" id="KW-0408">Iron</keyword>
<dbReference type="GO" id="GO:0030288">
    <property type="term" value="C:outer membrane-bounded periplasmic space"/>
    <property type="evidence" value="ECO:0007669"/>
    <property type="project" value="TreeGrafter"/>
</dbReference>
<feature type="binding site" evidence="3">
    <location>
        <position position="29"/>
    </location>
    <ligand>
        <name>Fe cation</name>
        <dbReference type="ChEBI" id="CHEBI:24875"/>
    </ligand>
</feature>
<protein>
    <submittedName>
        <fullName evidence="5">Extracellular solute-binding protein family 1</fullName>
    </submittedName>
</protein>
<evidence type="ECO:0000313" key="6">
    <source>
        <dbReference type="Proteomes" id="UP000006875"/>
    </source>
</evidence>
<feature type="chain" id="PRO_5003170904" evidence="4">
    <location>
        <begin position="19"/>
        <end position="352"/>
    </location>
</feature>
<geneLocation type="plasmid" evidence="5 6">
    <name>pILYOP02</name>
</geneLocation>
<proteinExistence type="inferred from homology"/>
<keyword evidence="6" id="KW-1185">Reference proteome</keyword>
<evidence type="ECO:0000256" key="3">
    <source>
        <dbReference type="PIRSR" id="PIRSR002825-1"/>
    </source>
</evidence>
<dbReference type="GO" id="GO:0046872">
    <property type="term" value="F:metal ion binding"/>
    <property type="evidence" value="ECO:0007669"/>
    <property type="project" value="UniProtKB-KW"/>
</dbReference>
<dbReference type="InterPro" id="IPR006059">
    <property type="entry name" value="SBP"/>
</dbReference>
<dbReference type="InterPro" id="IPR026045">
    <property type="entry name" value="Ferric-bd"/>
</dbReference>
<keyword evidence="3" id="KW-0479">Metal-binding</keyword>
<dbReference type="KEGG" id="ipo:Ilyop_2841"/>
<evidence type="ECO:0000256" key="2">
    <source>
        <dbReference type="ARBA" id="ARBA00022729"/>
    </source>
</evidence>
<dbReference type="HOGENOM" id="CLU_026974_2_1_0"/>
<dbReference type="EMBL" id="CP002283">
    <property type="protein sequence ID" value="ADO84593.1"/>
    <property type="molecule type" value="Genomic_DNA"/>
</dbReference>
<sequence length="352" mass="38886">MKKLLIGLALLSSVVANAAGVVNVYTTRHYDADDALYKEFSKKTGIEVNVVSDKGAISITKIKEQGRAPLADVFMTSDAGNLAKAKEAGILQPVKSSILESNIPAKYQDDDNQWFGLTKRARVFIYSNDRVKAKDLKGLTYESLVKNSRWDDKVLVRSSSNMYNQSLVASFVALNGKNKTSEWVEGLVHHMARNPQGNDRVQAVAVKDGEGDIAIANSYYYGKLVNETDVTSKYYGVADKTSLYFPNQNDGESGVHMNISGAGVVKNAKNKKEAVKLIEFLSMRKQQEAFSATNYEFPVNPKAKLSPLLASWLDKQGLKTLKEQDINLSLLGKYNEEALNIMIGANWDTPKK</sequence>
<dbReference type="RefSeq" id="WP_013389245.1">
    <property type="nucleotide sequence ID" value="NC_014634.1"/>
</dbReference>
<organism evidence="5 6">
    <name type="scientific">Ilyobacter polytropus (strain ATCC 51220 / DSM 2926 / LMG 16218 / CuHBu1)</name>
    <dbReference type="NCBI Taxonomy" id="572544"/>
    <lineage>
        <taxon>Bacteria</taxon>
        <taxon>Fusobacteriati</taxon>
        <taxon>Fusobacteriota</taxon>
        <taxon>Fusobacteriia</taxon>
        <taxon>Fusobacteriales</taxon>
        <taxon>Fusobacteriaceae</taxon>
        <taxon>Ilyobacter</taxon>
    </lineage>
</organism>
<dbReference type="Proteomes" id="UP000006875">
    <property type="component" value="Plasmid pILYOP02"/>
</dbReference>
<dbReference type="PIRSF" id="PIRSF002825">
    <property type="entry name" value="CfbpA"/>
    <property type="match status" value="1"/>
</dbReference>
<feature type="binding site" evidence="3">
    <location>
        <position position="220"/>
    </location>
    <ligand>
        <name>Fe cation</name>
        <dbReference type="ChEBI" id="CHEBI:24875"/>
    </ligand>
</feature>
<dbReference type="SUPFAM" id="SSF53850">
    <property type="entry name" value="Periplasmic binding protein-like II"/>
    <property type="match status" value="1"/>
</dbReference>
<dbReference type="AlphaFoldDB" id="E3HDY1"/>
<evidence type="ECO:0000256" key="1">
    <source>
        <dbReference type="ARBA" id="ARBA00008520"/>
    </source>
</evidence>
<feature type="signal peptide" evidence="4">
    <location>
        <begin position="1"/>
        <end position="18"/>
    </location>
</feature>
<dbReference type="PANTHER" id="PTHR30006:SF15">
    <property type="entry name" value="IRON-UTILIZATION PERIPLASMIC PROTEIN"/>
    <property type="match status" value="1"/>
</dbReference>
<keyword evidence="2 4" id="KW-0732">Signal</keyword>
<dbReference type="Gene3D" id="3.40.190.10">
    <property type="entry name" value="Periplasmic binding protein-like II"/>
    <property type="match status" value="2"/>
</dbReference>
<dbReference type="PANTHER" id="PTHR30006">
    <property type="entry name" value="THIAMINE-BINDING PERIPLASMIC PROTEIN-RELATED"/>
    <property type="match status" value="1"/>
</dbReference>
<accession>E3HDY1</accession>
<feature type="binding site" evidence="3">
    <location>
        <position position="219"/>
    </location>
    <ligand>
        <name>Fe cation</name>
        <dbReference type="ChEBI" id="CHEBI:24875"/>
    </ligand>
</feature>
<keyword evidence="5" id="KW-0614">Plasmid</keyword>
<evidence type="ECO:0000313" key="5">
    <source>
        <dbReference type="EMBL" id="ADO84593.1"/>
    </source>
</evidence>
<dbReference type="Pfam" id="PF13416">
    <property type="entry name" value="SBP_bac_8"/>
    <property type="match status" value="1"/>
</dbReference>
<comment type="similarity">
    <text evidence="1">Belongs to the bacterial solute-binding protein 1 family.</text>
</comment>